<dbReference type="Proteomes" id="UP000694556">
    <property type="component" value="Chromosome 29"/>
</dbReference>
<evidence type="ECO:0000313" key="3">
    <source>
        <dbReference type="Proteomes" id="UP000694556"/>
    </source>
</evidence>
<accession>A0A8C3CMR8</accession>
<reference evidence="2" key="2">
    <citation type="submission" date="2025-08" db="UniProtKB">
        <authorList>
            <consortium name="Ensembl"/>
        </authorList>
    </citation>
    <scope>IDENTIFICATION</scope>
</reference>
<dbReference type="Ensembl" id="ENSCMMT00000023834.1">
    <property type="protein sequence ID" value="ENSCMMP00000021751.1"/>
    <property type="gene ID" value="ENSCMMG00000013685.1"/>
</dbReference>
<organism evidence="2 3">
    <name type="scientific">Cairina moschata</name>
    <name type="common">Muscovy duck</name>
    <dbReference type="NCBI Taxonomy" id="8855"/>
    <lineage>
        <taxon>Eukaryota</taxon>
        <taxon>Metazoa</taxon>
        <taxon>Chordata</taxon>
        <taxon>Craniata</taxon>
        <taxon>Vertebrata</taxon>
        <taxon>Euteleostomi</taxon>
        <taxon>Archelosauria</taxon>
        <taxon>Archosauria</taxon>
        <taxon>Dinosauria</taxon>
        <taxon>Saurischia</taxon>
        <taxon>Theropoda</taxon>
        <taxon>Coelurosauria</taxon>
        <taxon>Aves</taxon>
        <taxon>Neognathae</taxon>
        <taxon>Galloanserae</taxon>
        <taxon>Anseriformes</taxon>
        <taxon>Anatidae</taxon>
        <taxon>Anatinae</taxon>
        <taxon>Cairina</taxon>
    </lineage>
</organism>
<keyword evidence="3" id="KW-1185">Reference proteome</keyword>
<protein>
    <submittedName>
        <fullName evidence="2">Chromosome 19 open reading frame 71</fullName>
    </submittedName>
</protein>
<proteinExistence type="predicted"/>
<sequence length="199" mass="22089">MELGAHRPWVPQSTLETDFPLPLYSDQYVTLRGPQQAPVLRQAVRWKTTPMGWDAAGQSWATGLSGWDAPGDPWYSLTRGIAQRRWQRAHAPRELEPLPPVYSQHLREVAWWDPIVPAAYPGPRTRWGAFLWQERPILGKEYGKSRRGSRGGGAPPSAPSSPLSPPLCSCHPQPEPRGTGGQPGVRPPAVLLPPPWHCP</sequence>
<reference evidence="2" key="3">
    <citation type="submission" date="2025-09" db="UniProtKB">
        <authorList>
            <consortium name="Ensembl"/>
        </authorList>
    </citation>
    <scope>IDENTIFICATION</scope>
</reference>
<evidence type="ECO:0000256" key="1">
    <source>
        <dbReference type="SAM" id="MobiDB-lite"/>
    </source>
</evidence>
<dbReference type="AlphaFoldDB" id="A0A8C3CMR8"/>
<evidence type="ECO:0000313" key="2">
    <source>
        <dbReference type="Ensembl" id="ENSCMMP00000021751.1"/>
    </source>
</evidence>
<dbReference type="PANTHER" id="PTHR31254:SF1">
    <property type="entry name" value="TEKTIN BUNDLE-INTERACTING PROTEIN 1"/>
    <property type="match status" value="1"/>
</dbReference>
<dbReference type="PANTHER" id="PTHR31254">
    <property type="entry name" value="HYPOTHETICAL PROTEIN LOC690617"/>
    <property type="match status" value="1"/>
</dbReference>
<feature type="compositionally biased region" description="Pro residues" evidence="1">
    <location>
        <begin position="190"/>
        <end position="199"/>
    </location>
</feature>
<feature type="compositionally biased region" description="Pro residues" evidence="1">
    <location>
        <begin position="156"/>
        <end position="165"/>
    </location>
</feature>
<dbReference type="Pfam" id="PF15041">
    <property type="entry name" value="TKTI1"/>
    <property type="match status" value="1"/>
</dbReference>
<name>A0A8C3CMR8_CAIMO</name>
<feature type="region of interest" description="Disordered" evidence="1">
    <location>
        <begin position="142"/>
        <end position="199"/>
    </location>
</feature>
<dbReference type="InterPro" id="IPR029203">
    <property type="entry name" value="TKTI1"/>
</dbReference>
<reference evidence="2" key="1">
    <citation type="submission" date="2018-09" db="EMBL/GenBank/DDBJ databases">
        <title>Common duck and Muscovy duck high density SNP chip.</title>
        <authorList>
            <person name="Vignal A."/>
            <person name="Thebault N."/>
            <person name="Warren W.C."/>
        </authorList>
    </citation>
    <scope>NUCLEOTIDE SEQUENCE [LARGE SCALE GENOMIC DNA]</scope>
</reference>